<protein>
    <submittedName>
        <fullName evidence="2">Uncharacterized protein</fullName>
    </submittedName>
</protein>
<name>A0A0W8FIC6_9ZZZZ</name>
<evidence type="ECO:0000313" key="2">
    <source>
        <dbReference type="EMBL" id="KUG20635.1"/>
    </source>
</evidence>
<sequence>MIIMFGLPPLTFYAVMGAFALVLIVLALWGLRFQEVS</sequence>
<feature type="transmembrane region" description="Helical" evidence="1">
    <location>
        <begin position="12"/>
        <end position="31"/>
    </location>
</feature>
<dbReference type="EMBL" id="LNQE01001162">
    <property type="protein sequence ID" value="KUG20635.1"/>
    <property type="molecule type" value="Genomic_DNA"/>
</dbReference>
<keyword evidence="1" id="KW-0812">Transmembrane</keyword>
<organism evidence="2">
    <name type="scientific">hydrocarbon metagenome</name>
    <dbReference type="NCBI Taxonomy" id="938273"/>
    <lineage>
        <taxon>unclassified sequences</taxon>
        <taxon>metagenomes</taxon>
        <taxon>ecological metagenomes</taxon>
    </lineage>
</organism>
<comment type="caution">
    <text evidence="2">The sequence shown here is derived from an EMBL/GenBank/DDBJ whole genome shotgun (WGS) entry which is preliminary data.</text>
</comment>
<dbReference type="AlphaFoldDB" id="A0A0W8FIC6"/>
<gene>
    <name evidence="2" type="ORF">ASZ90_009626</name>
</gene>
<accession>A0A0W8FIC6</accession>
<keyword evidence="1" id="KW-1133">Transmembrane helix</keyword>
<evidence type="ECO:0000256" key="1">
    <source>
        <dbReference type="SAM" id="Phobius"/>
    </source>
</evidence>
<proteinExistence type="predicted"/>
<keyword evidence="1" id="KW-0472">Membrane</keyword>
<reference evidence="2" key="1">
    <citation type="journal article" date="2015" name="Proc. Natl. Acad. Sci. U.S.A.">
        <title>Networks of energetic and metabolic interactions define dynamics in microbial communities.</title>
        <authorList>
            <person name="Embree M."/>
            <person name="Liu J.K."/>
            <person name="Al-Bassam M.M."/>
            <person name="Zengler K."/>
        </authorList>
    </citation>
    <scope>NUCLEOTIDE SEQUENCE</scope>
</reference>